<dbReference type="InterPro" id="IPR016187">
    <property type="entry name" value="CTDL_fold"/>
</dbReference>
<dbReference type="PRINTS" id="PR00020">
    <property type="entry name" value="MAMDOMAIN"/>
</dbReference>
<dbReference type="PROSITE" id="PS00420">
    <property type="entry name" value="SRCR_1"/>
    <property type="match status" value="2"/>
</dbReference>
<name>A0A1S3JNG3_LINAN</name>
<dbReference type="InterPro" id="IPR036772">
    <property type="entry name" value="SRCR-like_dom_sf"/>
</dbReference>
<dbReference type="SMART" id="SM00137">
    <property type="entry name" value="MAM"/>
    <property type="match status" value="3"/>
</dbReference>
<feature type="domain" description="MAM" evidence="5">
    <location>
        <begin position="517"/>
        <end position="666"/>
    </location>
</feature>
<dbReference type="GO" id="GO:0008061">
    <property type="term" value="F:chitin binding"/>
    <property type="evidence" value="ECO:0007669"/>
    <property type="project" value="InterPro"/>
</dbReference>
<dbReference type="Proteomes" id="UP000085678">
    <property type="component" value="Unplaced"/>
</dbReference>
<feature type="domain" description="MAM" evidence="5">
    <location>
        <begin position="352"/>
        <end position="521"/>
    </location>
</feature>
<dbReference type="SUPFAM" id="SSF56436">
    <property type="entry name" value="C-type lectin-like"/>
    <property type="match status" value="1"/>
</dbReference>
<evidence type="ECO:0000259" key="7">
    <source>
        <dbReference type="PROSITE" id="PS50940"/>
    </source>
</evidence>
<dbReference type="Gene3D" id="2.60.120.200">
    <property type="match status" value="3"/>
</dbReference>
<keyword evidence="8" id="KW-1185">Reference proteome</keyword>
<evidence type="ECO:0000256" key="4">
    <source>
        <dbReference type="PROSITE-ProRule" id="PRU00196"/>
    </source>
</evidence>
<dbReference type="SUPFAM" id="SSF49899">
    <property type="entry name" value="Concanavalin A-like lectins/glucanases"/>
    <property type="match status" value="3"/>
</dbReference>
<dbReference type="PANTHER" id="PTHR48071">
    <property type="entry name" value="SRCR DOMAIN-CONTAINING PROTEIN"/>
    <property type="match status" value="1"/>
</dbReference>
<gene>
    <name evidence="9" type="primary">LOC106174771</name>
</gene>
<dbReference type="GO" id="GO:0005576">
    <property type="term" value="C:extracellular region"/>
    <property type="evidence" value="ECO:0007669"/>
    <property type="project" value="InterPro"/>
</dbReference>
<feature type="domain" description="MAM" evidence="5">
    <location>
        <begin position="67"/>
        <end position="221"/>
    </location>
</feature>
<feature type="disulfide bond" evidence="4">
    <location>
        <begin position="30"/>
        <end position="40"/>
    </location>
</feature>
<dbReference type="STRING" id="7574.A0A1S3JNG3"/>
<dbReference type="CDD" id="cd00037">
    <property type="entry name" value="CLECT"/>
    <property type="match status" value="1"/>
</dbReference>
<dbReference type="AlphaFoldDB" id="A0A1S3JNG3"/>
<dbReference type="Pfam" id="PF00629">
    <property type="entry name" value="MAM"/>
    <property type="match status" value="3"/>
</dbReference>
<dbReference type="OrthoDB" id="536948at2759"/>
<dbReference type="KEGG" id="lak:106174771"/>
<dbReference type="InParanoid" id="A0A1S3JNG3"/>
<dbReference type="PANTHER" id="PTHR48071:SF18">
    <property type="entry name" value="DELETED IN MALIGNANT BRAIN TUMORS 1 PROTEIN-RELATED"/>
    <property type="match status" value="1"/>
</dbReference>
<accession>A0A1S3JNG3</accession>
<dbReference type="RefSeq" id="XP_013411912.1">
    <property type="nucleotide sequence ID" value="XM_013556458.1"/>
</dbReference>
<keyword evidence="3" id="KW-0325">Glycoprotein</keyword>
<feature type="disulfide bond" evidence="4">
    <location>
        <begin position="718"/>
        <end position="779"/>
    </location>
</feature>
<dbReference type="GeneID" id="106174771"/>
<feature type="domain" description="SRCR" evidence="6">
    <location>
        <begin position="237"/>
        <end position="339"/>
    </location>
</feature>
<dbReference type="InterPro" id="IPR036508">
    <property type="entry name" value="Chitin-bd_dom_sf"/>
</dbReference>
<feature type="non-terminal residue" evidence="9">
    <location>
        <position position="916"/>
    </location>
</feature>
<dbReference type="InterPro" id="IPR002557">
    <property type="entry name" value="Chitin-bd_dom"/>
</dbReference>
<evidence type="ECO:0000256" key="3">
    <source>
        <dbReference type="ARBA" id="ARBA00023180"/>
    </source>
</evidence>
<dbReference type="Gene3D" id="3.10.250.10">
    <property type="entry name" value="SRCR-like domain"/>
    <property type="match status" value="3"/>
</dbReference>
<dbReference type="InterPro" id="IPR001190">
    <property type="entry name" value="SRCR"/>
</dbReference>
<feature type="domain" description="Chitin-binding type-2" evidence="7">
    <location>
        <begin position="797"/>
        <end position="853"/>
    </location>
</feature>
<dbReference type="FunFam" id="3.10.250.10:FF:000001">
    <property type="entry name" value="Lysyl oxidase 4 isoform X1"/>
    <property type="match status" value="1"/>
</dbReference>
<keyword evidence="2 4" id="KW-1015">Disulfide bond</keyword>
<evidence type="ECO:0000313" key="9">
    <source>
        <dbReference type="RefSeq" id="XP_013411912.1"/>
    </source>
</evidence>
<dbReference type="GO" id="GO:0016020">
    <property type="term" value="C:membrane"/>
    <property type="evidence" value="ECO:0007669"/>
    <property type="project" value="InterPro"/>
</dbReference>
<reference evidence="9" key="1">
    <citation type="journal article" date="2015" name="Nat. Commun.">
        <title>The Lingula genome provides insights into brachiopod evolution and the origin of phosphate biomineralization.</title>
        <authorList>
            <person name="Luo Y.J."/>
            <person name="Takeuchi T."/>
            <person name="Koyanagi R."/>
            <person name="Yamada L."/>
            <person name="Kanda M."/>
            <person name="Khalturina M."/>
            <person name="Fujie M."/>
            <person name="Yamasaki S.I."/>
            <person name="Endo K."/>
            <person name="Satoh N."/>
        </authorList>
    </citation>
    <scope>NUCLEOTIDE SEQUENCE</scope>
</reference>
<evidence type="ECO:0000259" key="6">
    <source>
        <dbReference type="PROSITE" id="PS50287"/>
    </source>
</evidence>
<dbReference type="SUPFAM" id="SSF57625">
    <property type="entry name" value="Invertebrate chitin-binding proteins"/>
    <property type="match status" value="1"/>
</dbReference>
<evidence type="ECO:0000259" key="5">
    <source>
        <dbReference type="PROSITE" id="PS50060"/>
    </source>
</evidence>
<reference evidence="9" key="2">
    <citation type="submission" date="2025-08" db="UniProtKB">
        <authorList>
            <consortium name="RefSeq"/>
        </authorList>
    </citation>
    <scope>IDENTIFICATION</scope>
</reference>
<protein>
    <submittedName>
        <fullName evidence="9">MAM and LDL-receptor class A domain-containing protein 1</fullName>
    </submittedName>
</protein>
<evidence type="ECO:0000256" key="1">
    <source>
        <dbReference type="ARBA" id="ARBA00022729"/>
    </source>
</evidence>
<dbReference type="InterPro" id="IPR000998">
    <property type="entry name" value="MAM_dom"/>
</dbReference>
<feature type="domain" description="SRCR" evidence="6">
    <location>
        <begin position="680"/>
        <end position="780"/>
    </location>
</feature>
<dbReference type="SUPFAM" id="SSF56487">
    <property type="entry name" value="SRCR-like"/>
    <property type="match status" value="3"/>
</dbReference>
<dbReference type="Pfam" id="PF00530">
    <property type="entry name" value="SRCR"/>
    <property type="match status" value="3"/>
</dbReference>
<keyword evidence="1" id="KW-0732">Signal</keyword>
<dbReference type="SMART" id="SM00202">
    <property type="entry name" value="SR"/>
    <property type="match status" value="3"/>
</dbReference>
<dbReference type="CDD" id="cd06263">
    <property type="entry name" value="MAM"/>
    <property type="match status" value="3"/>
</dbReference>
<comment type="caution">
    <text evidence="4">Lacks conserved residue(s) required for the propagation of feature annotation.</text>
</comment>
<evidence type="ECO:0000256" key="2">
    <source>
        <dbReference type="ARBA" id="ARBA00023157"/>
    </source>
</evidence>
<feature type="disulfide bond" evidence="4">
    <location>
        <begin position="308"/>
        <end position="318"/>
    </location>
</feature>
<dbReference type="InterPro" id="IPR013320">
    <property type="entry name" value="ConA-like_dom_sf"/>
</dbReference>
<dbReference type="PRINTS" id="PR00258">
    <property type="entry name" value="SPERACTRCPTR"/>
</dbReference>
<dbReference type="FunFam" id="3.10.250.10:FF:000011">
    <property type="entry name" value="Scavenger receptor class A member 5"/>
    <property type="match status" value="1"/>
</dbReference>
<feature type="disulfide bond" evidence="4">
    <location>
        <begin position="749"/>
        <end position="759"/>
    </location>
</feature>
<dbReference type="InterPro" id="IPR016186">
    <property type="entry name" value="C-type_lectin-like/link_sf"/>
</dbReference>
<sequence>MLGYSDAVAVYPSARFGQGNGTLMLSHINCTGTESSLEECDKPLWVTTCSYYQDASVRCKDPGLASVECTFEADFCGYNQSYSNNLNWVRSQGYTYYSNAPGSDHTLDSSYGYYIYMSGSNGRPNETARITSPVIKVNTSTVYNISFWFYMRGRELGYIRVLVKRSETMEQELWNFTAVTGSYSWLGHFLHISTSSDFQVIFEGVRGGDSRSTIALDDIFICPVKGNTTLVPVTVDVRLAGGYYPWDGRVEIYHAGVWGDICGSGWDIYDAQVVCRMLGYRGADAAYTGSSMWLYSSVSRTWLSDVDCVGFEYSLEYCTHSRWGFTDCFGSAKAGVRCTSPENTNTTIQSNVTCSFESGSCAFENLSTSYNWSVITGSTPSSGTGPYTDHTLGTLSGHYIYAEASSVSSGANTILISPPLEPRGRKSYNVSFWYHMHGDEMGALNIGGRSLSSSQVEIMWTTNGDQGNTWRRGEVLVVTNSSFQIIFEAICGSGFRSDVALDDISIVPITLPPTHQATCNFENGTCGFLQDMTAPVGWLISNDSTMVSADHTLQSRSGHYLYARNTYGTGARYISPPLASNTRYIVSFWYLFPSFYRAALFVLVHGTERDVRWSISGYGDISWRYGYFILTMSRDFQIVFEASLPNSSSGCIAVDDINIARYTGPMTTLMPTPSVNSSNVRLVGGVYAREGRVEVFYQGLWGTVCDDGWDLRDALVVCRWLGYSDADAAYDNARFGAGSGPIWLDEVSCTGEENSLWECRHPSAGNHDCSHSEDAGVRCSGQTTTVRPTVAIGTIPSVVCANTTMNQPLARTCAQFVVCGGLPYLASCDSGFWFSKKTRTCVASSTLSNECYPSGSRKPGIATNCSVGWQTNEGHCYKYINTSMTYMDANRYCHSMDSDLVSIHSAREQSFVSSLL</sequence>
<dbReference type="PROSITE" id="PS50060">
    <property type="entry name" value="MAM_2"/>
    <property type="match status" value="3"/>
</dbReference>
<organism evidence="8 9">
    <name type="scientific">Lingula anatina</name>
    <name type="common">Brachiopod</name>
    <name type="synonym">Lingula unguis</name>
    <dbReference type="NCBI Taxonomy" id="7574"/>
    <lineage>
        <taxon>Eukaryota</taxon>
        <taxon>Metazoa</taxon>
        <taxon>Spiralia</taxon>
        <taxon>Lophotrochozoa</taxon>
        <taxon>Brachiopoda</taxon>
        <taxon>Linguliformea</taxon>
        <taxon>Lingulata</taxon>
        <taxon>Lingulida</taxon>
        <taxon>Linguloidea</taxon>
        <taxon>Lingulidae</taxon>
        <taxon>Lingula</taxon>
    </lineage>
</organism>
<feature type="domain" description="SRCR" evidence="6">
    <location>
        <begin position="1"/>
        <end position="60"/>
    </location>
</feature>
<proteinExistence type="predicted"/>
<dbReference type="PROSITE" id="PS50940">
    <property type="entry name" value="CHIT_BIND_II"/>
    <property type="match status" value="1"/>
</dbReference>
<dbReference type="PROSITE" id="PS50287">
    <property type="entry name" value="SRCR_2"/>
    <property type="match status" value="3"/>
</dbReference>
<evidence type="ECO:0000313" key="8">
    <source>
        <dbReference type="Proteomes" id="UP000085678"/>
    </source>
</evidence>
<dbReference type="Gene3D" id="3.10.100.10">
    <property type="entry name" value="Mannose-Binding Protein A, subunit A"/>
    <property type="match status" value="1"/>
</dbReference>
<feature type="disulfide bond" evidence="4">
    <location>
        <begin position="705"/>
        <end position="769"/>
    </location>
</feature>